<keyword evidence="2" id="KW-1185">Reference proteome</keyword>
<organism evidence="1 2">
    <name type="scientific">Chlamydomonas incerta</name>
    <dbReference type="NCBI Taxonomy" id="51695"/>
    <lineage>
        <taxon>Eukaryota</taxon>
        <taxon>Viridiplantae</taxon>
        <taxon>Chlorophyta</taxon>
        <taxon>core chlorophytes</taxon>
        <taxon>Chlorophyceae</taxon>
        <taxon>CS clade</taxon>
        <taxon>Chlamydomonadales</taxon>
        <taxon>Chlamydomonadaceae</taxon>
        <taxon>Chlamydomonas</taxon>
    </lineage>
</organism>
<dbReference type="GO" id="GO:0005783">
    <property type="term" value="C:endoplasmic reticulum"/>
    <property type="evidence" value="ECO:0007669"/>
    <property type="project" value="TreeGrafter"/>
</dbReference>
<reference evidence="1" key="1">
    <citation type="journal article" date="2020" name="bioRxiv">
        <title>Comparative genomics of Chlamydomonas.</title>
        <authorList>
            <person name="Craig R.J."/>
            <person name="Hasan A.R."/>
            <person name="Ness R.W."/>
            <person name="Keightley P.D."/>
        </authorList>
    </citation>
    <scope>NUCLEOTIDE SEQUENCE</scope>
    <source>
        <strain evidence="1">SAG 7.73</strain>
    </source>
</reference>
<evidence type="ECO:0000313" key="2">
    <source>
        <dbReference type="Proteomes" id="UP000650467"/>
    </source>
</evidence>
<dbReference type="GO" id="GO:0016020">
    <property type="term" value="C:membrane"/>
    <property type="evidence" value="ECO:0007669"/>
    <property type="project" value="TreeGrafter"/>
</dbReference>
<proteinExistence type="predicted"/>
<evidence type="ECO:0000313" key="1">
    <source>
        <dbReference type="EMBL" id="KAG2427471.1"/>
    </source>
</evidence>
<dbReference type="GO" id="GO:0071944">
    <property type="term" value="C:cell periphery"/>
    <property type="evidence" value="ECO:0007669"/>
    <property type="project" value="TreeGrafter"/>
</dbReference>
<gene>
    <name evidence="1" type="ORF">HXX76_012407</name>
</gene>
<dbReference type="GO" id="GO:0030149">
    <property type="term" value="P:sphingolipid catabolic process"/>
    <property type="evidence" value="ECO:0007669"/>
    <property type="project" value="TreeGrafter"/>
</dbReference>
<dbReference type="GO" id="GO:0004620">
    <property type="term" value="F:phospholipase activity"/>
    <property type="evidence" value="ECO:0007669"/>
    <property type="project" value="TreeGrafter"/>
</dbReference>
<dbReference type="PANTHER" id="PTHR12393:SF6">
    <property type="entry name" value="SPHINGOMYELIN PHOSPHODIESTERASE 2"/>
    <property type="match status" value="1"/>
</dbReference>
<dbReference type="AlphaFoldDB" id="A0A835SKZ2"/>
<dbReference type="EMBL" id="JAEHOC010000040">
    <property type="protein sequence ID" value="KAG2427471.1"/>
    <property type="molecule type" value="Genomic_DNA"/>
</dbReference>
<dbReference type="GO" id="GO:0046513">
    <property type="term" value="P:ceramide biosynthetic process"/>
    <property type="evidence" value="ECO:0007669"/>
    <property type="project" value="TreeGrafter"/>
</dbReference>
<comment type="caution">
    <text evidence="1">The sequence shown here is derived from an EMBL/GenBank/DDBJ whole genome shotgun (WGS) entry which is preliminary data.</text>
</comment>
<dbReference type="Proteomes" id="UP000650467">
    <property type="component" value="Unassembled WGS sequence"/>
</dbReference>
<accession>A0A835SKZ2</accession>
<name>A0A835SKZ2_CHLIN</name>
<sequence length="216" mass="23437">MVLERLGDRRVEFLDTSWGHSDNDPSINVYVLARRPDFLVRLQHLQQAGLQPGSTEVQPAVTYGRLDVLQYLRDSFKAQVERGGDRAGLDEVAYGVMGGGGVQVLEYLQDCGLQFTAAHVGLLMGQVDMYKENVIEDEPEVAYMLHESAAVWLIEAASISGGDVEVLSGAFQDAARSGAGRAVLDALRKRGAVVDVDAVWAGGCRDALDWAMAGRQ</sequence>
<dbReference type="PANTHER" id="PTHR12393">
    <property type="entry name" value="SPHINGOMYELIN PHOSPHODIESTERASE RELATED"/>
    <property type="match status" value="1"/>
</dbReference>
<protein>
    <submittedName>
        <fullName evidence="1">Uncharacterized protein</fullName>
    </submittedName>
</protein>